<dbReference type="InterPro" id="IPR050300">
    <property type="entry name" value="GDXG_lipolytic_enzyme"/>
</dbReference>
<dbReference type="PANTHER" id="PTHR48081">
    <property type="entry name" value="AB HYDROLASE SUPERFAMILY PROTEIN C4A8.06C"/>
    <property type="match status" value="1"/>
</dbReference>
<proteinExistence type="predicted"/>
<dbReference type="SUPFAM" id="SSF53474">
    <property type="entry name" value="alpha/beta-Hydrolases"/>
    <property type="match status" value="1"/>
</dbReference>
<sequence>MRRPSPGRSARRACGHLASLLTLTPHTGPAPVAAVVWYGPADLATARGSYDPRSSTTPEALLLGGAPAARPGRARDASPLTHAHRGAPPFLLVHGEEDTMVACSHSRDLAARLEEVGAPVHLRTVPGADHGWYGVSAARVEDVFDQSLRFTRHVTRRGAGGG</sequence>
<evidence type="ECO:0000256" key="1">
    <source>
        <dbReference type="ARBA" id="ARBA00022801"/>
    </source>
</evidence>
<feature type="domain" description="BD-FAE-like" evidence="2">
    <location>
        <begin position="30"/>
        <end position="113"/>
    </location>
</feature>
<comment type="caution">
    <text evidence="3">The sequence shown here is derived from an EMBL/GenBank/DDBJ whole genome shotgun (WGS) entry which is preliminary data.</text>
</comment>
<dbReference type="Pfam" id="PF20434">
    <property type="entry name" value="BD-FAE"/>
    <property type="match status" value="1"/>
</dbReference>
<dbReference type="InterPro" id="IPR029058">
    <property type="entry name" value="AB_hydrolase_fold"/>
</dbReference>
<accession>A0ABV1SRV2</accession>
<dbReference type="PANTHER" id="PTHR48081:SF13">
    <property type="entry name" value="ALPHA_BETA HYDROLASE"/>
    <property type="match status" value="1"/>
</dbReference>
<evidence type="ECO:0000313" key="3">
    <source>
        <dbReference type="EMBL" id="MER6164454.1"/>
    </source>
</evidence>
<protein>
    <submittedName>
        <fullName evidence="3">Prolyl oligopeptidase family serine peptidase</fullName>
    </submittedName>
</protein>
<dbReference type="RefSeq" id="WP_352146435.1">
    <property type="nucleotide sequence ID" value="NZ_JBEOZY010000005.1"/>
</dbReference>
<keyword evidence="4" id="KW-1185">Reference proteome</keyword>
<evidence type="ECO:0000313" key="4">
    <source>
        <dbReference type="Proteomes" id="UP001496720"/>
    </source>
</evidence>
<keyword evidence="1" id="KW-0378">Hydrolase</keyword>
<gene>
    <name evidence="3" type="ORF">ABT188_07665</name>
</gene>
<dbReference type="EMBL" id="JBEOZY010000005">
    <property type="protein sequence ID" value="MER6164454.1"/>
    <property type="molecule type" value="Genomic_DNA"/>
</dbReference>
<evidence type="ECO:0000259" key="2">
    <source>
        <dbReference type="Pfam" id="PF20434"/>
    </source>
</evidence>
<organism evidence="3 4">
    <name type="scientific">Streptomyces violaceorubidus</name>
    <dbReference type="NCBI Taxonomy" id="284042"/>
    <lineage>
        <taxon>Bacteria</taxon>
        <taxon>Bacillati</taxon>
        <taxon>Actinomycetota</taxon>
        <taxon>Actinomycetes</taxon>
        <taxon>Kitasatosporales</taxon>
        <taxon>Streptomycetaceae</taxon>
        <taxon>Streptomyces</taxon>
    </lineage>
</organism>
<name>A0ABV1SRV2_9ACTN</name>
<reference evidence="3 4" key="1">
    <citation type="submission" date="2024-06" db="EMBL/GenBank/DDBJ databases">
        <title>The Natural Products Discovery Center: Release of the First 8490 Sequenced Strains for Exploring Actinobacteria Biosynthetic Diversity.</title>
        <authorList>
            <person name="Kalkreuter E."/>
            <person name="Kautsar S.A."/>
            <person name="Yang D."/>
            <person name="Bader C.D."/>
            <person name="Teijaro C.N."/>
            <person name="Fluegel L."/>
            <person name="Davis C.M."/>
            <person name="Simpson J.R."/>
            <person name="Lauterbach L."/>
            <person name="Steele A.D."/>
            <person name="Gui C."/>
            <person name="Meng S."/>
            <person name="Li G."/>
            <person name="Viehrig K."/>
            <person name="Ye F."/>
            <person name="Su P."/>
            <person name="Kiefer A.F."/>
            <person name="Nichols A."/>
            <person name="Cepeda A.J."/>
            <person name="Yan W."/>
            <person name="Fan B."/>
            <person name="Jiang Y."/>
            <person name="Adhikari A."/>
            <person name="Zheng C.-J."/>
            <person name="Schuster L."/>
            <person name="Cowan T.M."/>
            <person name="Smanski M.J."/>
            <person name="Chevrette M.G."/>
            <person name="De Carvalho L.P.S."/>
            <person name="Shen B."/>
        </authorList>
    </citation>
    <scope>NUCLEOTIDE SEQUENCE [LARGE SCALE GENOMIC DNA]</scope>
    <source>
        <strain evidence="3 4">NPDC001615</strain>
    </source>
</reference>
<dbReference type="InterPro" id="IPR049492">
    <property type="entry name" value="BD-FAE-like_dom"/>
</dbReference>
<dbReference type="Proteomes" id="UP001496720">
    <property type="component" value="Unassembled WGS sequence"/>
</dbReference>
<dbReference type="Gene3D" id="3.40.50.1820">
    <property type="entry name" value="alpha/beta hydrolase"/>
    <property type="match status" value="1"/>
</dbReference>